<evidence type="ECO:0000313" key="4">
    <source>
        <dbReference type="Proteomes" id="UP001225356"/>
    </source>
</evidence>
<gene>
    <name evidence="3" type="ORF">J2853_002445</name>
</gene>
<comment type="caution">
    <text evidence="3">The sequence shown here is derived from an EMBL/GenBank/DDBJ whole genome shotgun (WGS) entry which is preliminary data.</text>
</comment>
<dbReference type="SUPFAM" id="SSF159234">
    <property type="entry name" value="FomD-like"/>
    <property type="match status" value="1"/>
</dbReference>
<evidence type="ECO:0000256" key="1">
    <source>
        <dbReference type="ARBA" id="ARBA00022801"/>
    </source>
</evidence>
<dbReference type="Gene3D" id="2.40.380.10">
    <property type="entry name" value="FomD-like"/>
    <property type="match status" value="1"/>
</dbReference>
<organism evidence="3 4">
    <name type="scientific">Streptosporangium lutulentum</name>
    <dbReference type="NCBI Taxonomy" id="1461250"/>
    <lineage>
        <taxon>Bacteria</taxon>
        <taxon>Bacillati</taxon>
        <taxon>Actinomycetota</taxon>
        <taxon>Actinomycetes</taxon>
        <taxon>Streptosporangiales</taxon>
        <taxon>Streptosporangiaceae</taxon>
        <taxon>Streptosporangium</taxon>
    </lineage>
</organism>
<reference evidence="3 4" key="1">
    <citation type="submission" date="2023-07" db="EMBL/GenBank/DDBJ databases">
        <title>Sequencing the genomes of 1000 actinobacteria strains.</title>
        <authorList>
            <person name="Klenk H.-P."/>
        </authorList>
    </citation>
    <scope>NUCLEOTIDE SEQUENCE [LARGE SCALE GENOMIC DNA]</scope>
    <source>
        <strain evidence="3 4">DSM 46740</strain>
    </source>
</reference>
<sequence length="228" mass="26169">MTISTTALFSSGTTAIRRETYGGRVLTAAPHRVIHDTGDEIALACWPGIQSLVPTTWIDWLQTRNPAARDEALRAYAARRWELGHWTWRDTIWLAITGRDAFFSVNLYFSPDHSLNRWYVNFQRPYERTPEGIDTFDLALDLVADPDLSQWEWKDEDEYEQSRRMGIITDAEHHGVQEARDEVVAMIEDRRGVFGADWPNWRADPSWPVPALPADAMAEMTVSAAYRT</sequence>
<dbReference type="PANTHER" id="PTHR39159:SF1">
    <property type="entry name" value="UPF0374 PROTEIN YGAC"/>
    <property type="match status" value="1"/>
</dbReference>
<name>A0ABT9QBD4_9ACTN</name>
<dbReference type="PANTHER" id="PTHR39159">
    <property type="match status" value="1"/>
</dbReference>
<dbReference type="Pfam" id="PF04167">
    <property type="entry name" value="DUF402"/>
    <property type="match status" value="1"/>
</dbReference>
<proteinExistence type="predicted"/>
<accession>A0ABT9QBD4</accession>
<dbReference type="EMBL" id="JAUSQU010000001">
    <property type="protein sequence ID" value="MDP9843234.1"/>
    <property type="molecule type" value="Genomic_DNA"/>
</dbReference>
<keyword evidence="1" id="KW-0378">Hydrolase</keyword>
<dbReference type="InterPro" id="IPR050212">
    <property type="entry name" value="Ntdp-like"/>
</dbReference>
<dbReference type="RefSeq" id="WP_307557297.1">
    <property type="nucleotide sequence ID" value="NZ_JAUSQU010000001.1"/>
</dbReference>
<protein>
    <submittedName>
        <fullName evidence="3">RNA-binding protein associated with RNAse of E/G family</fullName>
    </submittedName>
</protein>
<dbReference type="InterPro" id="IPR035930">
    <property type="entry name" value="FomD-like_sf"/>
</dbReference>
<evidence type="ECO:0000259" key="2">
    <source>
        <dbReference type="Pfam" id="PF04167"/>
    </source>
</evidence>
<keyword evidence="4" id="KW-1185">Reference proteome</keyword>
<dbReference type="InterPro" id="IPR007295">
    <property type="entry name" value="DUF402"/>
</dbReference>
<dbReference type="Proteomes" id="UP001225356">
    <property type="component" value="Unassembled WGS sequence"/>
</dbReference>
<evidence type="ECO:0000313" key="3">
    <source>
        <dbReference type="EMBL" id="MDP9843234.1"/>
    </source>
</evidence>
<feature type="domain" description="DUF402" evidence="2">
    <location>
        <begin position="88"/>
        <end position="191"/>
    </location>
</feature>